<evidence type="ECO:0000259" key="1">
    <source>
        <dbReference type="PROSITE" id="PS51819"/>
    </source>
</evidence>
<evidence type="ECO:0000313" key="3">
    <source>
        <dbReference type="Proteomes" id="UP000241229"/>
    </source>
</evidence>
<reference evidence="2 3" key="1">
    <citation type="submission" date="2018-03" db="EMBL/GenBank/DDBJ databases">
        <title>The draft genome of Mesorhizobium sp. 6GN-30.</title>
        <authorList>
            <person name="Liu L."/>
            <person name="Li L."/>
            <person name="Wang T."/>
            <person name="Zhang X."/>
            <person name="Liang L."/>
        </authorList>
    </citation>
    <scope>NUCLEOTIDE SEQUENCE [LARGE SCALE GENOMIC DNA]</scope>
    <source>
        <strain evidence="2 3">6GN30</strain>
    </source>
</reference>
<dbReference type="SUPFAM" id="SSF54593">
    <property type="entry name" value="Glyoxalase/Bleomycin resistance protein/Dihydroxybiphenyl dioxygenase"/>
    <property type="match status" value="1"/>
</dbReference>
<evidence type="ECO:0000313" key="2">
    <source>
        <dbReference type="EMBL" id="PSJ58684.1"/>
    </source>
</evidence>
<dbReference type="AlphaFoldDB" id="A0A2P7S889"/>
<accession>A0A2P7S889</accession>
<organism evidence="2 3">
    <name type="scientific">Kumtagia ephedrae</name>
    <dbReference type="NCBI Taxonomy" id="2116701"/>
    <lineage>
        <taxon>Bacteria</taxon>
        <taxon>Pseudomonadati</taxon>
        <taxon>Pseudomonadota</taxon>
        <taxon>Alphaproteobacteria</taxon>
        <taxon>Hyphomicrobiales</taxon>
        <taxon>Phyllobacteriaceae</taxon>
        <taxon>Kumtagia</taxon>
    </lineage>
</organism>
<dbReference type="Pfam" id="PF00903">
    <property type="entry name" value="Glyoxalase"/>
    <property type="match status" value="1"/>
</dbReference>
<proteinExistence type="predicted"/>
<comment type="caution">
    <text evidence="2">The sequence shown here is derived from an EMBL/GenBank/DDBJ whole genome shotgun (WGS) entry which is preliminary data.</text>
</comment>
<dbReference type="PANTHER" id="PTHR34109:SF1">
    <property type="entry name" value="VOC DOMAIN-CONTAINING PROTEIN"/>
    <property type="match status" value="1"/>
</dbReference>
<gene>
    <name evidence="2" type="ORF">C7I84_14440</name>
</gene>
<dbReference type="PANTHER" id="PTHR34109">
    <property type="entry name" value="BNAUNNG04460D PROTEIN-RELATED"/>
    <property type="match status" value="1"/>
</dbReference>
<dbReference type="InterPro" id="IPR004360">
    <property type="entry name" value="Glyas_Fos-R_dOase_dom"/>
</dbReference>
<keyword evidence="3" id="KW-1185">Reference proteome</keyword>
<dbReference type="Gene3D" id="3.30.720.120">
    <property type="match status" value="1"/>
</dbReference>
<dbReference type="Gene3D" id="3.30.720.110">
    <property type="match status" value="1"/>
</dbReference>
<dbReference type="InterPro" id="IPR029068">
    <property type="entry name" value="Glyas_Bleomycin-R_OHBP_Dase"/>
</dbReference>
<dbReference type="Proteomes" id="UP000241229">
    <property type="component" value="Unassembled WGS sequence"/>
</dbReference>
<name>A0A2P7S889_9HYPH</name>
<feature type="domain" description="VOC" evidence="1">
    <location>
        <begin position="8"/>
        <end position="137"/>
    </location>
</feature>
<protein>
    <submittedName>
        <fullName evidence="2">VOC family protein</fullName>
    </submittedName>
</protein>
<dbReference type="OrthoDB" id="9806868at2"/>
<dbReference type="EMBL" id="PXYK01000013">
    <property type="protein sequence ID" value="PSJ58684.1"/>
    <property type="molecule type" value="Genomic_DNA"/>
</dbReference>
<dbReference type="RefSeq" id="WP_106772910.1">
    <property type="nucleotide sequence ID" value="NZ_PXYK01000013.1"/>
</dbReference>
<dbReference type="PROSITE" id="PS51819">
    <property type="entry name" value="VOC"/>
    <property type="match status" value="1"/>
</dbReference>
<dbReference type="InterPro" id="IPR037523">
    <property type="entry name" value="VOC_core"/>
</dbReference>
<dbReference type="CDD" id="cd07246">
    <property type="entry name" value="VOC_like"/>
    <property type="match status" value="1"/>
</dbReference>
<sequence length="142" mass="15617">MAFEPDIPPIQVHLCVKRGQEAIAWYEKAFGAVETFEQIAEDGERVLHANLSMFGSEVMLHDEFPEFSPDVFSPETRGGAGLTISINLRSPIDVDRAVRRAASAGAEITMPVADQFWGARYGKIRDPFGHVWAFNAPLAKAG</sequence>